<keyword evidence="16" id="KW-1185">Reference proteome</keyword>
<dbReference type="FunFam" id="3.40.850.10:FF:000019">
    <property type="entry name" value="Kinesin-like protein KIN-5D"/>
    <property type="match status" value="1"/>
</dbReference>
<evidence type="ECO:0000313" key="14">
    <source>
        <dbReference type="EMBL" id="ELT99329.1"/>
    </source>
</evidence>
<dbReference type="GO" id="GO:0003777">
    <property type="term" value="F:microtubule motor activity"/>
    <property type="evidence" value="ECO:0007669"/>
    <property type="project" value="InterPro"/>
</dbReference>
<reference evidence="14 16" key="2">
    <citation type="journal article" date="2013" name="Nature">
        <title>Insights into bilaterian evolution from three spiralian genomes.</title>
        <authorList>
            <person name="Simakov O."/>
            <person name="Marletaz F."/>
            <person name="Cho S.J."/>
            <person name="Edsinger-Gonzales E."/>
            <person name="Havlak P."/>
            <person name="Hellsten U."/>
            <person name="Kuo D.H."/>
            <person name="Larsson T."/>
            <person name="Lv J."/>
            <person name="Arendt D."/>
            <person name="Savage R."/>
            <person name="Osoegawa K."/>
            <person name="de Jong P."/>
            <person name="Grimwood J."/>
            <person name="Chapman J.A."/>
            <person name="Shapiro H."/>
            <person name="Aerts A."/>
            <person name="Otillar R.P."/>
            <person name="Terry A.Y."/>
            <person name="Boore J.L."/>
            <person name="Grigoriev I.V."/>
            <person name="Lindberg D.R."/>
            <person name="Seaver E.C."/>
            <person name="Weisblat D.A."/>
            <person name="Putnam N.H."/>
            <person name="Rokhsar D.S."/>
        </authorList>
    </citation>
    <scope>NUCLEOTIDE SEQUENCE</scope>
    <source>
        <strain evidence="14 16">I ESC-2004</strain>
    </source>
</reference>
<evidence type="ECO:0000259" key="13">
    <source>
        <dbReference type="PROSITE" id="PS50067"/>
    </source>
</evidence>
<dbReference type="GO" id="GO:0007010">
    <property type="term" value="P:cytoskeleton organization"/>
    <property type="evidence" value="ECO:0007669"/>
    <property type="project" value="UniProtKB-ARBA"/>
</dbReference>
<dbReference type="InterPro" id="IPR027417">
    <property type="entry name" value="P-loop_NTPase"/>
</dbReference>
<dbReference type="Pfam" id="PF23735">
    <property type="entry name" value="KIF9"/>
    <property type="match status" value="1"/>
</dbReference>
<dbReference type="EnsemblMetazoa" id="CapteT110075">
    <property type="protein sequence ID" value="CapteP110075"/>
    <property type="gene ID" value="CapteG110075"/>
</dbReference>
<dbReference type="GO" id="GO:0005524">
    <property type="term" value="F:ATP binding"/>
    <property type="evidence" value="ECO:0007669"/>
    <property type="project" value="UniProtKB-UniRule"/>
</dbReference>
<dbReference type="AlphaFoldDB" id="R7U037"/>
<keyword evidence="5 9" id="KW-0067">ATP-binding</keyword>
<evidence type="ECO:0000256" key="10">
    <source>
        <dbReference type="RuleBase" id="RU000394"/>
    </source>
</evidence>
<feature type="domain" description="Kinesin motor" evidence="13">
    <location>
        <begin position="5"/>
        <end position="343"/>
    </location>
</feature>
<feature type="region of interest" description="Disordered" evidence="11">
    <location>
        <begin position="703"/>
        <end position="725"/>
    </location>
</feature>
<evidence type="ECO:0000256" key="1">
    <source>
        <dbReference type="ARBA" id="ARBA00004245"/>
    </source>
</evidence>
<dbReference type="InterPro" id="IPR001752">
    <property type="entry name" value="Kinesin_motor_dom"/>
</dbReference>
<dbReference type="PROSITE" id="PS50067">
    <property type="entry name" value="KINESIN_MOTOR_2"/>
    <property type="match status" value="1"/>
</dbReference>
<dbReference type="SUPFAM" id="SSF52540">
    <property type="entry name" value="P-loop containing nucleoside triphosphate hydrolases"/>
    <property type="match status" value="1"/>
</dbReference>
<dbReference type="InterPro" id="IPR019821">
    <property type="entry name" value="Kinesin_motor_CS"/>
</dbReference>
<dbReference type="GO" id="GO:0007018">
    <property type="term" value="P:microtubule-based movement"/>
    <property type="evidence" value="ECO:0007669"/>
    <property type="project" value="InterPro"/>
</dbReference>
<reference evidence="15" key="3">
    <citation type="submission" date="2015-06" db="UniProtKB">
        <authorList>
            <consortium name="EnsemblMetazoa"/>
        </authorList>
    </citation>
    <scope>IDENTIFICATION</scope>
</reference>
<evidence type="ECO:0000256" key="12">
    <source>
        <dbReference type="SAM" id="Phobius"/>
    </source>
</evidence>
<dbReference type="PANTHER" id="PTHR47968">
    <property type="entry name" value="CENTROMERE PROTEIN E"/>
    <property type="match status" value="1"/>
</dbReference>
<feature type="transmembrane region" description="Helical" evidence="12">
    <location>
        <begin position="784"/>
        <end position="803"/>
    </location>
</feature>
<evidence type="ECO:0000256" key="8">
    <source>
        <dbReference type="ARBA" id="ARBA00034704"/>
    </source>
</evidence>
<evidence type="ECO:0000313" key="16">
    <source>
        <dbReference type="Proteomes" id="UP000014760"/>
    </source>
</evidence>
<dbReference type="InterPro" id="IPR027640">
    <property type="entry name" value="Kinesin-like_fam"/>
</dbReference>
<dbReference type="OrthoDB" id="3176171at2759"/>
<keyword evidence="2" id="KW-0963">Cytoplasm</keyword>
<keyword evidence="6 9" id="KW-0505">Motor protein</keyword>
<dbReference type="PROSITE" id="PS00411">
    <property type="entry name" value="KINESIN_MOTOR_1"/>
    <property type="match status" value="1"/>
</dbReference>
<feature type="compositionally biased region" description="Polar residues" evidence="11">
    <location>
        <begin position="513"/>
        <end position="527"/>
    </location>
</feature>
<evidence type="ECO:0000256" key="9">
    <source>
        <dbReference type="PROSITE-ProRule" id="PRU00283"/>
    </source>
</evidence>
<keyword evidence="4 9" id="KW-0547">Nucleotide-binding</keyword>
<feature type="compositionally biased region" description="Polar residues" evidence="11">
    <location>
        <begin position="710"/>
        <end position="725"/>
    </location>
</feature>
<sequence length="813" mass="91834">MVKQTIQIFARIKPTKVSKAGLYDITEEQDGCMLNFTLPRELSEGLVNNKRESFKYRFEQIFDQSAKQDEVFEQVARPVVDNVLQGYNGTIFAYGQTGSGKTFTITGGPEKYSDRGIIPRTVSYIFDHQSKSSDFEFTTHVSYLEIYNENGYDLLDPKHEASKLEDLPKVSLMEDSKQNIHLRNLSTHKASTEEEALNLLFLGDTNRMIAETPMNQASTRSHCIFTIHVSAREAGSATIRRAKLHLVDLAGSERVSKTGVNGVLLTEAKYINLSLHFLEQVIVALGERTRSHIPYRNSMMTSVLRDSLGGNCMTTMIATCSIEKRNLAESISTCNFAQRVALIKNDAILNEELDPKLVIARLKREVEQLKEELAMATGVQRSEELSEEDLERCEDAVRQYLEDRDPDSVINIGADMRKIHRCFHLLKKQIKAPPSGQQAERQRQAEREEALPRAPAESSEVSRLQQLISQRDNEINILVNMLKKEKKRAADAAARLHSLNPEQLQRLTDSRSSEMSVTQSRASVDSSIGAKNSELRMGEMSLGRQEAFETFRRDYQKKHPIEDSKRELKMKYAEAKGLGEKVNVTRGKINKLKSSLEQHRMSRVMQGLVDPENPEPDEMEMEMRSQMETEKQSYKEAFAHLRSLKTEIEHSQHLLEKSKVQLMKDFEIWWAEQTAALQVNAMHKPRLIASFIFIQEKQSRLNGGHRSAWRTPSSRASSLSTENSRVSGPSSAFFCTQSTSRQASLYPDSVVDQAAGLIPLTGDAKADADIMAFMRARQHIAQQGLLFLSSACLMFASVCLFFSSKSKVTGRGI</sequence>
<keyword evidence="7" id="KW-0206">Cytoskeleton</keyword>
<comment type="similarity">
    <text evidence="8">Belongs to the TRAFAC class myosin-kinesin ATPase superfamily. Kinesin family. KIN-5/BimC subfamily.</text>
</comment>
<evidence type="ECO:0000256" key="11">
    <source>
        <dbReference type="SAM" id="MobiDB-lite"/>
    </source>
</evidence>
<evidence type="ECO:0000256" key="3">
    <source>
        <dbReference type="ARBA" id="ARBA00022701"/>
    </source>
</evidence>
<feature type="compositionally biased region" description="Basic and acidic residues" evidence="11">
    <location>
        <begin position="440"/>
        <end position="451"/>
    </location>
</feature>
<keyword evidence="3 10" id="KW-0493">Microtubule</keyword>
<organism evidence="14">
    <name type="scientific">Capitella teleta</name>
    <name type="common">Polychaete worm</name>
    <dbReference type="NCBI Taxonomy" id="283909"/>
    <lineage>
        <taxon>Eukaryota</taxon>
        <taxon>Metazoa</taxon>
        <taxon>Spiralia</taxon>
        <taxon>Lophotrochozoa</taxon>
        <taxon>Annelida</taxon>
        <taxon>Polychaeta</taxon>
        <taxon>Sedentaria</taxon>
        <taxon>Scolecida</taxon>
        <taxon>Capitellidae</taxon>
        <taxon>Capitella</taxon>
    </lineage>
</organism>
<feature type="region of interest" description="Disordered" evidence="11">
    <location>
        <begin position="430"/>
        <end position="463"/>
    </location>
</feature>
<reference evidence="16" key="1">
    <citation type="submission" date="2012-12" db="EMBL/GenBank/DDBJ databases">
        <authorList>
            <person name="Hellsten U."/>
            <person name="Grimwood J."/>
            <person name="Chapman J.A."/>
            <person name="Shapiro H."/>
            <person name="Aerts A."/>
            <person name="Otillar R.P."/>
            <person name="Terry A.Y."/>
            <person name="Boore J.L."/>
            <person name="Simakov O."/>
            <person name="Marletaz F."/>
            <person name="Cho S.-J."/>
            <person name="Edsinger-Gonzales E."/>
            <person name="Havlak P."/>
            <person name="Kuo D.-H."/>
            <person name="Larsson T."/>
            <person name="Lv J."/>
            <person name="Arendt D."/>
            <person name="Savage R."/>
            <person name="Osoegawa K."/>
            <person name="de Jong P."/>
            <person name="Lindberg D.R."/>
            <person name="Seaver E.C."/>
            <person name="Weisblat D.A."/>
            <person name="Putnam N.H."/>
            <person name="Grigoriev I.V."/>
            <person name="Rokhsar D.S."/>
        </authorList>
    </citation>
    <scope>NUCLEOTIDE SEQUENCE</scope>
    <source>
        <strain evidence="16">I ESC-2004</strain>
    </source>
</reference>
<dbReference type="InterPro" id="IPR056524">
    <property type="entry name" value="KIF6/9_C"/>
</dbReference>
<dbReference type="PRINTS" id="PR00380">
    <property type="entry name" value="KINESINHEAVY"/>
</dbReference>
<dbReference type="EMBL" id="KB306977">
    <property type="protein sequence ID" value="ELT99329.1"/>
    <property type="molecule type" value="Genomic_DNA"/>
</dbReference>
<dbReference type="OMA" id="DFDLWYQ"/>
<dbReference type="Proteomes" id="UP000014760">
    <property type="component" value="Unassembled WGS sequence"/>
</dbReference>
<dbReference type="PANTHER" id="PTHR47968:SF67">
    <property type="entry name" value="KINESIN MOTOR DOMAIN-CONTAINING PROTEIN"/>
    <property type="match status" value="1"/>
</dbReference>
<feature type="binding site" evidence="9">
    <location>
        <begin position="95"/>
        <end position="102"/>
    </location>
    <ligand>
        <name>ATP</name>
        <dbReference type="ChEBI" id="CHEBI:30616"/>
    </ligand>
</feature>
<evidence type="ECO:0000256" key="2">
    <source>
        <dbReference type="ARBA" id="ARBA00022490"/>
    </source>
</evidence>
<feature type="region of interest" description="Disordered" evidence="11">
    <location>
        <begin position="506"/>
        <end position="527"/>
    </location>
</feature>
<gene>
    <name evidence="14" type="ORF">CAPTEDRAFT_110075</name>
</gene>
<evidence type="ECO:0000256" key="5">
    <source>
        <dbReference type="ARBA" id="ARBA00022840"/>
    </source>
</evidence>
<keyword evidence="12" id="KW-1133">Transmembrane helix</keyword>
<dbReference type="STRING" id="283909.R7U037"/>
<dbReference type="GO" id="GO:0008017">
    <property type="term" value="F:microtubule binding"/>
    <property type="evidence" value="ECO:0007669"/>
    <property type="project" value="InterPro"/>
</dbReference>
<evidence type="ECO:0000256" key="7">
    <source>
        <dbReference type="ARBA" id="ARBA00023212"/>
    </source>
</evidence>
<dbReference type="EMBL" id="AMQN01010077">
    <property type="status" value="NOT_ANNOTATED_CDS"/>
    <property type="molecule type" value="Genomic_DNA"/>
</dbReference>
<evidence type="ECO:0000256" key="4">
    <source>
        <dbReference type="ARBA" id="ARBA00022741"/>
    </source>
</evidence>
<protein>
    <recommendedName>
        <fullName evidence="10">Kinesin-like protein</fullName>
    </recommendedName>
</protein>
<keyword evidence="12" id="KW-0812">Transmembrane</keyword>
<comment type="subcellular location">
    <subcellularLocation>
        <location evidence="1">Cytoplasm</location>
        <location evidence="1">Cytoskeleton</location>
    </subcellularLocation>
</comment>
<dbReference type="Gene3D" id="3.40.850.10">
    <property type="entry name" value="Kinesin motor domain"/>
    <property type="match status" value="1"/>
</dbReference>
<dbReference type="GO" id="GO:0005874">
    <property type="term" value="C:microtubule"/>
    <property type="evidence" value="ECO:0007669"/>
    <property type="project" value="UniProtKB-KW"/>
</dbReference>
<dbReference type="HOGENOM" id="CLU_001485_16_1_1"/>
<proteinExistence type="inferred from homology"/>
<dbReference type="SMART" id="SM00129">
    <property type="entry name" value="KISc"/>
    <property type="match status" value="1"/>
</dbReference>
<evidence type="ECO:0000256" key="6">
    <source>
        <dbReference type="ARBA" id="ARBA00023175"/>
    </source>
</evidence>
<dbReference type="Pfam" id="PF00225">
    <property type="entry name" value="Kinesin"/>
    <property type="match status" value="1"/>
</dbReference>
<accession>R7U037</accession>
<evidence type="ECO:0000313" key="15">
    <source>
        <dbReference type="EnsemblMetazoa" id="CapteP110075"/>
    </source>
</evidence>
<name>R7U037_CAPTE</name>
<keyword evidence="12" id="KW-0472">Membrane</keyword>
<dbReference type="InterPro" id="IPR036961">
    <property type="entry name" value="Kinesin_motor_dom_sf"/>
</dbReference>